<feature type="non-terminal residue" evidence="2">
    <location>
        <position position="112"/>
    </location>
</feature>
<evidence type="ECO:0000313" key="2">
    <source>
        <dbReference type="EMBL" id="ORY77402.1"/>
    </source>
</evidence>
<dbReference type="AlphaFoldDB" id="A0A1Y2F0J2"/>
<gene>
    <name evidence="2" type="ORF">BCR37DRAFT_337382</name>
</gene>
<keyword evidence="1" id="KW-0812">Transmembrane</keyword>
<keyword evidence="1" id="KW-0472">Membrane</keyword>
<keyword evidence="1" id="KW-1133">Transmembrane helix</keyword>
<dbReference type="RefSeq" id="XP_040723023.1">
    <property type="nucleotide sequence ID" value="XM_040867255.1"/>
</dbReference>
<keyword evidence="3" id="KW-1185">Reference proteome</keyword>
<dbReference type="OrthoDB" id="5331396at2759"/>
<proteinExistence type="predicted"/>
<protein>
    <submittedName>
        <fullName evidence="2">Uncharacterized protein</fullName>
    </submittedName>
</protein>
<dbReference type="GeneID" id="63783854"/>
<dbReference type="OMA" id="ASHEHVN"/>
<organism evidence="2 3">
    <name type="scientific">Protomyces lactucae-debilis</name>
    <dbReference type="NCBI Taxonomy" id="2754530"/>
    <lineage>
        <taxon>Eukaryota</taxon>
        <taxon>Fungi</taxon>
        <taxon>Dikarya</taxon>
        <taxon>Ascomycota</taxon>
        <taxon>Taphrinomycotina</taxon>
        <taxon>Taphrinomycetes</taxon>
        <taxon>Taphrinales</taxon>
        <taxon>Protomycetaceae</taxon>
        <taxon>Protomyces</taxon>
    </lineage>
</organism>
<dbReference type="EMBL" id="MCFI01000020">
    <property type="protein sequence ID" value="ORY77402.1"/>
    <property type="molecule type" value="Genomic_DNA"/>
</dbReference>
<dbReference type="PANTHER" id="PTHR37849:SF1">
    <property type="entry name" value="YALI0E11605P"/>
    <property type="match status" value="1"/>
</dbReference>
<accession>A0A1Y2F0J2</accession>
<name>A0A1Y2F0J2_PROLT</name>
<feature type="non-terminal residue" evidence="2">
    <location>
        <position position="1"/>
    </location>
</feature>
<dbReference type="PANTHER" id="PTHR37849">
    <property type="entry name" value="YALI0E11605P"/>
    <property type="match status" value="1"/>
</dbReference>
<dbReference type="Proteomes" id="UP000193685">
    <property type="component" value="Unassembled WGS sequence"/>
</dbReference>
<comment type="caution">
    <text evidence="2">The sequence shown here is derived from an EMBL/GenBank/DDBJ whole genome shotgun (WGS) entry which is preliminary data.</text>
</comment>
<sequence length="112" mass="12681">VQNIKVKRQIGGLRGGITGFLLGMTLAGALGYAYLLEDYERASQRLHTSVDSLSESTGTVTEHVRRITLAERELERMKRDMPTRQEMQLLRQEMHKIYAGAHAEVLDLRGQL</sequence>
<feature type="transmembrane region" description="Helical" evidence="1">
    <location>
        <begin position="12"/>
        <end position="35"/>
    </location>
</feature>
<evidence type="ECO:0000313" key="3">
    <source>
        <dbReference type="Proteomes" id="UP000193685"/>
    </source>
</evidence>
<evidence type="ECO:0000256" key="1">
    <source>
        <dbReference type="SAM" id="Phobius"/>
    </source>
</evidence>
<reference evidence="2 3" key="1">
    <citation type="submission" date="2016-07" db="EMBL/GenBank/DDBJ databases">
        <title>Pervasive Adenine N6-methylation of Active Genes in Fungi.</title>
        <authorList>
            <consortium name="DOE Joint Genome Institute"/>
            <person name="Mondo S.J."/>
            <person name="Dannebaum R.O."/>
            <person name="Kuo R.C."/>
            <person name="Labutti K."/>
            <person name="Haridas S."/>
            <person name="Kuo A."/>
            <person name="Salamov A."/>
            <person name="Ahrendt S.R."/>
            <person name="Lipzen A."/>
            <person name="Sullivan W."/>
            <person name="Andreopoulos W.B."/>
            <person name="Clum A."/>
            <person name="Lindquist E."/>
            <person name="Daum C."/>
            <person name="Ramamoorthy G.K."/>
            <person name="Gryganskyi A."/>
            <person name="Culley D."/>
            <person name="Magnuson J.K."/>
            <person name="James T.Y."/>
            <person name="O'Malley M.A."/>
            <person name="Stajich J.E."/>
            <person name="Spatafora J.W."/>
            <person name="Visel A."/>
            <person name="Grigoriev I.V."/>
        </authorList>
    </citation>
    <scope>NUCLEOTIDE SEQUENCE [LARGE SCALE GENOMIC DNA]</scope>
    <source>
        <strain evidence="2 3">12-1054</strain>
    </source>
</reference>